<keyword evidence="1" id="KW-1133">Transmembrane helix</keyword>
<feature type="transmembrane region" description="Helical" evidence="1">
    <location>
        <begin position="58"/>
        <end position="78"/>
    </location>
</feature>
<comment type="caution">
    <text evidence="2">The sequence shown here is derived from an EMBL/GenBank/DDBJ whole genome shotgun (WGS) entry which is preliminary data.</text>
</comment>
<gene>
    <name evidence="2" type="ORF">FPRO_14696</name>
</gene>
<reference evidence="3" key="1">
    <citation type="journal article" date="2016" name="Genome Biol. Evol.">
        <title>Comparative 'omics' of the Fusarium fujikuroi species complex highlights differences in genetic potential and metabolite synthesis.</title>
        <authorList>
            <person name="Niehaus E.-M."/>
            <person name="Muensterkoetter M."/>
            <person name="Proctor R.H."/>
            <person name="Brown D.W."/>
            <person name="Sharon A."/>
            <person name="Idan Y."/>
            <person name="Oren-Young L."/>
            <person name="Sieber C.M."/>
            <person name="Novak O."/>
            <person name="Pencik A."/>
            <person name="Tarkowska D."/>
            <person name="Hromadova K."/>
            <person name="Freeman S."/>
            <person name="Maymon M."/>
            <person name="Elazar M."/>
            <person name="Youssef S.A."/>
            <person name="El-Shabrawy E.S.M."/>
            <person name="Shalaby A.B.A."/>
            <person name="Houterman P."/>
            <person name="Brock N.L."/>
            <person name="Burkhardt I."/>
            <person name="Tsavkelova E.A."/>
            <person name="Dickschat J.S."/>
            <person name="Galuszka P."/>
            <person name="Gueldener U."/>
            <person name="Tudzynski B."/>
        </authorList>
    </citation>
    <scope>NUCLEOTIDE SEQUENCE [LARGE SCALE GENOMIC DNA]</scope>
    <source>
        <strain evidence="3">ET1</strain>
    </source>
</reference>
<dbReference type="Proteomes" id="UP000183971">
    <property type="component" value="Unassembled WGS sequence"/>
</dbReference>
<protein>
    <submittedName>
        <fullName evidence="2">Uncharacterized protein</fullName>
    </submittedName>
</protein>
<dbReference type="GeneID" id="42059554"/>
<dbReference type="RefSeq" id="XP_031085478.1">
    <property type="nucleotide sequence ID" value="XM_031219751.1"/>
</dbReference>
<dbReference type="VEuPathDB" id="FungiDB:FPRO_14696"/>
<name>A0A1L7VWY0_FUSPR</name>
<dbReference type="AlphaFoldDB" id="A0A1L7VWY0"/>
<evidence type="ECO:0000313" key="3">
    <source>
        <dbReference type="Proteomes" id="UP000183971"/>
    </source>
</evidence>
<keyword evidence="3" id="KW-1185">Reference proteome</keyword>
<evidence type="ECO:0000256" key="1">
    <source>
        <dbReference type="SAM" id="Phobius"/>
    </source>
</evidence>
<proteinExistence type="predicted"/>
<organism evidence="2 3">
    <name type="scientific">Fusarium proliferatum (strain ET1)</name>
    <name type="common">Orchid endophyte fungus</name>
    <dbReference type="NCBI Taxonomy" id="1227346"/>
    <lineage>
        <taxon>Eukaryota</taxon>
        <taxon>Fungi</taxon>
        <taxon>Dikarya</taxon>
        <taxon>Ascomycota</taxon>
        <taxon>Pezizomycotina</taxon>
        <taxon>Sordariomycetes</taxon>
        <taxon>Hypocreomycetidae</taxon>
        <taxon>Hypocreales</taxon>
        <taxon>Nectriaceae</taxon>
        <taxon>Fusarium</taxon>
        <taxon>Fusarium fujikuroi species complex</taxon>
    </lineage>
</organism>
<dbReference type="EMBL" id="FJOF01000008">
    <property type="protein sequence ID" value="CZR44944.1"/>
    <property type="molecule type" value="Genomic_DNA"/>
</dbReference>
<sequence>MPQWLFKFHAFTATQSVTIMPMWLAEEDECDRTRSTCVTYSILINHVLDCGSVSFVDFALRPMTFLIFVICALLYPACISGQKRANYGTWNYATLSILLSARFGPVTRLALKVINMALKETAEISTPCKAITMRRLVIIVAADVQKRGLAAEWPGCDWQCLTPGG</sequence>
<evidence type="ECO:0000313" key="2">
    <source>
        <dbReference type="EMBL" id="CZR44944.1"/>
    </source>
</evidence>
<accession>A0A1L7VWY0</accession>
<keyword evidence="1" id="KW-0812">Transmembrane</keyword>
<keyword evidence="1" id="KW-0472">Membrane</keyword>